<evidence type="ECO:0000313" key="2">
    <source>
        <dbReference type="Proteomes" id="UP000199478"/>
    </source>
</evidence>
<dbReference type="InterPro" id="IPR050275">
    <property type="entry name" value="PGM_Phosphatase"/>
</dbReference>
<dbReference type="Pfam" id="PF00300">
    <property type="entry name" value="His_Phos_1"/>
    <property type="match status" value="1"/>
</dbReference>
<dbReference type="GO" id="GO:0005737">
    <property type="term" value="C:cytoplasm"/>
    <property type="evidence" value="ECO:0007669"/>
    <property type="project" value="TreeGrafter"/>
</dbReference>
<name>A0A1I6GWU2_9RHOB</name>
<dbReference type="GO" id="GO:0016791">
    <property type="term" value="F:phosphatase activity"/>
    <property type="evidence" value="ECO:0007669"/>
    <property type="project" value="TreeGrafter"/>
</dbReference>
<dbReference type="CDD" id="cd07067">
    <property type="entry name" value="HP_PGM_like"/>
    <property type="match status" value="1"/>
</dbReference>
<dbReference type="SUPFAM" id="SSF53254">
    <property type="entry name" value="Phosphoglycerate mutase-like"/>
    <property type="match status" value="1"/>
</dbReference>
<accession>A0A1I6GWU2</accession>
<reference evidence="2" key="1">
    <citation type="submission" date="2016-10" db="EMBL/GenBank/DDBJ databases">
        <authorList>
            <person name="Varghese N."/>
            <person name="Submissions S."/>
        </authorList>
    </citation>
    <scope>NUCLEOTIDE SEQUENCE [LARGE SCALE GENOMIC DNA]</scope>
    <source>
        <strain evidence="2">DSM 26879</strain>
    </source>
</reference>
<dbReference type="STRING" id="390270.SAMN04488005_2262"/>
<keyword evidence="2" id="KW-1185">Reference proteome</keyword>
<sequence>MTRLWWLRHGPTHEKCFTGWRDVPADLSDHARIARVAAYLPAKAIVVASDLIRASRTADAIAGTRTRLPDQRGLREFDFGVWDGMDFAAVAKRDPTLSRDYWEKPGDLCAPNGESWNMVATRVNAVVDDLCARYTGQDIVLVAHIGVIMTQIWRASGSTAYQAMGHQIDNLSVTQITRGPQGWSLGVVNHIA</sequence>
<evidence type="ECO:0000313" key="1">
    <source>
        <dbReference type="EMBL" id="SFR46541.1"/>
    </source>
</evidence>
<dbReference type="OrthoDB" id="8347407at2"/>
<dbReference type="SMART" id="SM00855">
    <property type="entry name" value="PGAM"/>
    <property type="match status" value="1"/>
</dbReference>
<dbReference type="InterPro" id="IPR029033">
    <property type="entry name" value="His_PPase_superfam"/>
</dbReference>
<protein>
    <submittedName>
        <fullName evidence="1">Broad specificity phosphatase PhoE</fullName>
    </submittedName>
</protein>
<dbReference type="PANTHER" id="PTHR48100:SF1">
    <property type="entry name" value="HISTIDINE PHOSPHATASE FAMILY PROTEIN-RELATED"/>
    <property type="match status" value="1"/>
</dbReference>
<dbReference type="EMBL" id="FOYP01000001">
    <property type="protein sequence ID" value="SFR46541.1"/>
    <property type="molecule type" value="Genomic_DNA"/>
</dbReference>
<organism evidence="1 2">
    <name type="scientific">Yoonia tamlensis</name>
    <dbReference type="NCBI Taxonomy" id="390270"/>
    <lineage>
        <taxon>Bacteria</taxon>
        <taxon>Pseudomonadati</taxon>
        <taxon>Pseudomonadota</taxon>
        <taxon>Alphaproteobacteria</taxon>
        <taxon>Rhodobacterales</taxon>
        <taxon>Paracoccaceae</taxon>
        <taxon>Yoonia</taxon>
    </lineage>
</organism>
<gene>
    <name evidence="1" type="ORF">SAMN04488005_2262</name>
</gene>
<dbReference type="AlphaFoldDB" id="A0A1I6GWU2"/>
<dbReference type="Proteomes" id="UP000199478">
    <property type="component" value="Unassembled WGS sequence"/>
</dbReference>
<dbReference type="RefSeq" id="WP_090199950.1">
    <property type="nucleotide sequence ID" value="NZ_FOYP01000001.1"/>
</dbReference>
<dbReference type="InterPro" id="IPR013078">
    <property type="entry name" value="His_Pase_superF_clade-1"/>
</dbReference>
<dbReference type="PANTHER" id="PTHR48100">
    <property type="entry name" value="BROAD-SPECIFICITY PHOSPHATASE YOR283W-RELATED"/>
    <property type="match status" value="1"/>
</dbReference>
<dbReference type="Gene3D" id="3.40.50.1240">
    <property type="entry name" value="Phosphoglycerate mutase-like"/>
    <property type="match status" value="1"/>
</dbReference>
<proteinExistence type="predicted"/>